<keyword evidence="3" id="KW-0804">Transcription</keyword>
<feature type="domain" description="HTH gntR-type" evidence="4">
    <location>
        <begin position="110"/>
        <end position="177"/>
    </location>
</feature>
<dbReference type="SUPFAM" id="SSF46785">
    <property type="entry name" value="Winged helix' DNA-binding domain"/>
    <property type="match status" value="2"/>
</dbReference>
<name>K2P0U7_9HYPH</name>
<protein>
    <submittedName>
        <fullName evidence="5">GntR family transcriptional regulator</fullName>
    </submittedName>
</protein>
<dbReference type="SMART" id="SM00895">
    <property type="entry name" value="FCD"/>
    <property type="match status" value="1"/>
</dbReference>
<dbReference type="PATRIC" id="fig|1231190.3.peg.3889"/>
<dbReference type="Gene3D" id="1.10.10.10">
    <property type="entry name" value="Winged helix-like DNA-binding domain superfamily/Winged helix DNA-binding domain"/>
    <property type="match status" value="2"/>
</dbReference>
<organism evidence="5 6">
    <name type="scientific">Nitratireductor indicus C115</name>
    <dbReference type="NCBI Taxonomy" id="1231190"/>
    <lineage>
        <taxon>Bacteria</taxon>
        <taxon>Pseudomonadati</taxon>
        <taxon>Pseudomonadota</taxon>
        <taxon>Alphaproteobacteria</taxon>
        <taxon>Hyphomicrobiales</taxon>
        <taxon>Phyllobacteriaceae</taxon>
        <taxon>Nitratireductor</taxon>
    </lineage>
</organism>
<keyword evidence="6" id="KW-1185">Reference proteome</keyword>
<evidence type="ECO:0000256" key="2">
    <source>
        <dbReference type="ARBA" id="ARBA00023125"/>
    </source>
</evidence>
<proteinExistence type="predicted"/>
<dbReference type="EMBL" id="AMSI01000014">
    <property type="protein sequence ID" value="EKF40971.1"/>
    <property type="molecule type" value="Genomic_DNA"/>
</dbReference>
<dbReference type="GO" id="GO:0003677">
    <property type="term" value="F:DNA binding"/>
    <property type="evidence" value="ECO:0007669"/>
    <property type="project" value="UniProtKB-KW"/>
</dbReference>
<dbReference type="Pfam" id="PF07729">
    <property type="entry name" value="FCD"/>
    <property type="match status" value="1"/>
</dbReference>
<dbReference type="RefSeq" id="WP_009451970.1">
    <property type="nucleotide sequence ID" value="NZ_AMSI01000014.1"/>
</dbReference>
<evidence type="ECO:0000313" key="6">
    <source>
        <dbReference type="Proteomes" id="UP000007374"/>
    </source>
</evidence>
<dbReference type="AlphaFoldDB" id="K2P0U7"/>
<gene>
    <name evidence="5" type="ORF">NA8A_18807</name>
</gene>
<dbReference type="InterPro" id="IPR008920">
    <property type="entry name" value="TF_FadR/GntR_C"/>
</dbReference>
<evidence type="ECO:0000259" key="4">
    <source>
        <dbReference type="PROSITE" id="PS50949"/>
    </source>
</evidence>
<dbReference type="InterPro" id="IPR011711">
    <property type="entry name" value="GntR_C"/>
</dbReference>
<feature type="domain" description="HTH gntR-type" evidence="4">
    <location>
        <begin position="15"/>
        <end position="82"/>
    </location>
</feature>
<dbReference type="InterPro" id="IPR036390">
    <property type="entry name" value="WH_DNA-bd_sf"/>
</dbReference>
<dbReference type="Proteomes" id="UP000007374">
    <property type="component" value="Unassembled WGS sequence"/>
</dbReference>
<dbReference type="PROSITE" id="PS50949">
    <property type="entry name" value="HTH_GNTR"/>
    <property type="match status" value="2"/>
</dbReference>
<dbReference type="PANTHER" id="PTHR43537">
    <property type="entry name" value="TRANSCRIPTIONAL REGULATOR, GNTR FAMILY"/>
    <property type="match status" value="1"/>
</dbReference>
<dbReference type="GO" id="GO:0003700">
    <property type="term" value="F:DNA-binding transcription factor activity"/>
    <property type="evidence" value="ECO:0007669"/>
    <property type="project" value="InterPro"/>
</dbReference>
<comment type="caution">
    <text evidence="5">The sequence shown here is derived from an EMBL/GenBank/DDBJ whole genome shotgun (WGS) entry which is preliminary data.</text>
</comment>
<dbReference type="InterPro" id="IPR036388">
    <property type="entry name" value="WH-like_DNA-bd_sf"/>
</dbReference>
<keyword evidence="1" id="KW-0805">Transcription regulation</keyword>
<dbReference type="SUPFAM" id="SSF48008">
    <property type="entry name" value="GntR ligand-binding domain-like"/>
    <property type="match status" value="1"/>
</dbReference>
<dbReference type="PANTHER" id="PTHR43537:SF24">
    <property type="entry name" value="GLUCONATE OPERON TRANSCRIPTIONAL REPRESSOR"/>
    <property type="match status" value="1"/>
</dbReference>
<evidence type="ECO:0000256" key="1">
    <source>
        <dbReference type="ARBA" id="ARBA00023015"/>
    </source>
</evidence>
<evidence type="ECO:0000256" key="3">
    <source>
        <dbReference type="ARBA" id="ARBA00023163"/>
    </source>
</evidence>
<evidence type="ECO:0000313" key="5">
    <source>
        <dbReference type="EMBL" id="EKF40971.1"/>
    </source>
</evidence>
<dbReference type="STRING" id="721133.SAMN05216176_102529"/>
<dbReference type="Pfam" id="PF00392">
    <property type="entry name" value="GntR"/>
    <property type="match status" value="2"/>
</dbReference>
<dbReference type="eggNOG" id="COG1802">
    <property type="taxonomic scope" value="Bacteria"/>
</dbReference>
<keyword evidence="2" id="KW-0238">DNA-binding</keyword>
<reference evidence="5 6" key="1">
    <citation type="journal article" date="2012" name="J. Bacteriol.">
        <title>Genome Sequence of Nitratireductor indicus Type Strain C115.</title>
        <authorList>
            <person name="Lai Q."/>
            <person name="Li G."/>
            <person name="Yu Z."/>
            <person name="Shao Z."/>
        </authorList>
    </citation>
    <scope>NUCLEOTIDE SEQUENCE [LARGE SCALE GENOMIC DNA]</scope>
    <source>
        <strain evidence="5 6">C115</strain>
    </source>
</reference>
<dbReference type="InterPro" id="IPR000524">
    <property type="entry name" value="Tscrpt_reg_HTH_GntR"/>
</dbReference>
<sequence>MSQTDMIPAPANSRTPLYLSAAETIRANIKSGALEPGLVLLEGPIAEVLKISRSSVKRALALLEEEGAVSRFDGRGYLVGTCDTDAAPIRKDIKTLDLSVEEAHDESLNRPNWKRIYDQVESDVSSCLVFGQYRIVENDLAAYFDVSRTVIRDVLGRLQERGLVTKSSTSRWLVGPLTAQSIKDKFELRIILEVAALRSAAPFIDKIALEKLCRQMEETERAGGLIKADKWFRLVNAFIDLAILSTPNRDLRRLIANNRKTLQASQKALFSLGLAGDALSIREIRMIGELLIVGATQSAAELLENHLSKSRDRTIAQLKIVAVLPQPGHLAPYLIAV</sequence>
<accession>K2P0U7</accession>
<dbReference type="Gene3D" id="1.20.120.530">
    <property type="entry name" value="GntR ligand-binding domain-like"/>
    <property type="match status" value="1"/>
</dbReference>
<dbReference type="eggNOG" id="COG2188">
    <property type="taxonomic scope" value="Bacteria"/>
</dbReference>
<dbReference type="SMART" id="SM00345">
    <property type="entry name" value="HTH_GNTR"/>
    <property type="match status" value="2"/>
</dbReference>